<gene>
    <name evidence="2" type="ORF">NTJ_04856</name>
</gene>
<feature type="region of interest" description="Disordered" evidence="1">
    <location>
        <begin position="82"/>
        <end position="106"/>
    </location>
</feature>
<protein>
    <submittedName>
        <fullName evidence="2">Uncharacterized protein</fullName>
    </submittedName>
</protein>
<evidence type="ECO:0000256" key="1">
    <source>
        <dbReference type="SAM" id="MobiDB-lite"/>
    </source>
</evidence>
<sequence>MLRSLETHQQVKTAGLHIRRTDRLTGGIKFLSGPRLAFGVLVPPSEQLDPLRITGGPAPADRELSQGSFQSALIYHRKLQARRRADALRSKRPRMGQLDGTENKRC</sequence>
<evidence type="ECO:0000313" key="2">
    <source>
        <dbReference type="EMBL" id="BES92047.1"/>
    </source>
</evidence>
<reference evidence="2 3" key="1">
    <citation type="submission" date="2023-09" db="EMBL/GenBank/DDBJ databases">
        <title>Nesidiocoris tenuis whole genome shotgun sequence.</title>
        <authorList>
            <person name="Shibata T."/>
            <person name="Shimoda M."/>
            <person name="Kobayashi T."/>
            <person name="Uehara T."/>
        </authorList>
    </citation>
    <scope>NUCLEOTIDE SEQUENCE [LARGE SCALE GENOMIC DNA]</scope>
    <source>
        <strain evidence="2 3">Japan</strain>
    </source>
</reference>
<accession>A0ABN7ANT1</accession>
<keyword evidence="3" id="KW-1185">Reference proteome</keyword>
<dbReference type="Proteomes" id="UP001307889">
    <property type="component" value="Chromosome 3"/>
</dbReference>
<dbReference type="EMBL" id="AP028911">
    <property type="protein sequence ID" value="BES92047.1"/>
    <property type="molecule type" value="Genomic_DNA"/>
</dbReference>
<name>A0ABN7ANT1_9HEMI</name>
<evidence type="ECO:0000313" key="3">
    <source>
        <dbReference type="Proteomes" id="UP001307889"/>
    </source>
</evidence>
<proteinExistence type="predicted"/>
<organism evidence="2 3">
    <name type="scientific">Nesidiocoris tenuis</name>
    <dbReference type="NCBI Taxonomy" id="355587"/>
    <lineage>
        <taxon>Eukaryota</taxon>
        <taxon>Metazoa</taxon>
        <taxon>Ecdysozoa</taxon>
        <taxon>Arthropoda</taxon>
        <taxon>Hexapoda</taxon>
        <taxon>Insecta</taxon>
        <taxon>Pterygota</taxon>
        <taxon>Neoptera</taxon>
        <taxon>Paraneoptera</taxon>
        <taxon>Hemiptera</taxon>
        <taxon>Heteroptera</taxon>
        <taxon>Panheteroptera</taxon>
        <taxon>Cimicomorpha</taxon>
        <taxon>Miridae</taxon>
        <taxon>Dicyphina</taxon>
        <taxon>Nesidiocoris</taxon>
    </lineage>
</organism>